<dbReference type="AlphaFoldDB" id="A0AAV1PWQ0"/>
<dbReference type="Proteomes" id="UP001314229">
    <property type="component" value="Unassembled WGS sequence"/>
</dbReference>
<keyword evidence="2" id="KW-1185">Reference proteome</keyword>
<organism evidence="1 2">
    <name type="scientific">Scomber scombrus</name>
    <name type="common">Atlantic mackerel</name>
    <name type="synonym">Scomber vernalis</name>
    <dbReference type="NCBI Taxonomy" id="13677"/>
    <lineage>
        <taxon>Eukaryota</taxon>
        <taxon>Metazoa</taxon>
        <taxon>Chordata</taxon>
        <taxon>Craniata</taxon>
        <taxon>Vertebrata</taxon>
        <taxon>Euteleostomi</taxon>
        <taxon>Actinopterygii</taxon>
        <taxon>Neopterygii</taxon>
        <taxon>Teleostei</taxon>
        <taxon>Neoteleostei</taxon>
        <taxon>Acanthomorphata</taxon>
        <taxon>Pelagiaria</taxon>
        <taxon>Scombriformes</taxon>
        <taxon>Scombridae</taxon>
        <taxon>Scomber</taxon>
    </lineage>
</organism>
<sequence length="154" mass="17228">MRTKLHVAGRPLPYSAPLSSQQVAIRVGEKQKKSKAHTDQKRGATAVSFACGSYVRVKKPGILPKAQCKFSRPLKVMEKRGQYTYLLSDGQWWNASHLTPASLQGKESDNELLPLDFEATPAIPAVPQPVQHTPHTRPVRLRRVPEWTKNVVVK</sequence>
<accession>A0AAV1PWQ0</accession>
<protein>
    <submittedName>
        <fullName evidence="1">Uncharacterized protein</fullName>
    </submittedName>
</protein>
<proteinExistence type="predicted"/>
<evidence type="ECO:0000313" key="2">
    <source>
        <dbReference type="Proteomes" id="UP001314229"/>
    </source>
</evidence>
<evidence type="ECO:0000313" key="1">
    <source>
        <dbReference type="EMBL" id="CAK6975898.1"/>
    </source>
</evidence>
<gene>
    <name evidence="1" type="ORF">FSCOSCO3_A018679</name>
</gene>
<dbReference type="EMBL" id="CAWUFR010000323">
    <property type="protein sequence ID" value="CAK6975898.1"/>
    <property type="molecule type" value="Genomic_DNA"/>
</dbReference>
<reference evidence="1 2" key="1">
    <citation type="submission" date="2024-01" db="EMBL/GenBank/DDBJ databases">
        <authorList>
            <person name="Alioto T."/>
            <person name="Alioto T."/>
            <person name="Gomez Garrido J."/>
        </authorList>
    </citation>
    <scope>NUCLEOTIDE SEQUENCE [LARGE SCALE GENOMIC DNA]</scope>
</reference>
<name>A0AAV1PWQ0_SCOSC</name>
<comment type="caution">
    <text evidence="1">The sequence shown here is derived from an EMBL/GenBank/DDBJ whole genome shotgun (WGS) entry which is preliminary data.</text>
</comment>